<dbReference type="Proteomes" id="UP000753802">
    <property type="component" value="Unassembled WGS sequence"/>
</dbReference>
<protein>
    <submittedName>
        <fullName evidence="2">Crp/Fnr family transcriptional regulator</fullName>
    </submittedName>
</protein>
<dbReference type="CDD" id="cd00038">
    <property type="entry name" value="CAP_ED"/>
    <property type="match status" value="1"/>
</dbReference>
<organism evidence="2 3">
    <name type="scientific">Sediminibacterium roseum</name>
    <dbReference type="NCBI Taxonomy" id="1978412"/>
    <lineage>
        <taxon>Bacteria</taxon>
        <taxon>Pseudomonadati</taxon>
        <taxon>Bacteroidota</taxon>
        <taxon>Chitinophagia</taxon>
        <taxon>Chitinophagales</taxon>
        <taxon>Chitinophagaceae</taxon>
        <taxon>Sediminibacterium</taxon>
    </lineage>
</organism>
<dbReference type="InterPro" id="IPR014710">
    <property type="entry name" value="RmlC-like_jellyroll"/>
</dbReference>
<dbReference type="InterPro" id="IPR000595">
    <property type="entry name" value="cNMP-bd_dom"/>
</dbReference>
<dbReference type="Gene3D" id="2.60.120.10">
    <property type="entry name" value="Jelly Rolls"/>
    <property type="match status" value="1"/>
</dbReference>
<proteinExistence type="predicted"/>
<dbReference type="PROSITE" id="PS50042">
    <property type="entry name" value="CNMP_BINDING_3"/>
    <property type="match status" value="1"/>
</dbReference>
<dbReference type="RefSeq" id="WP_161819598.1">
    <property type="nucleotide sequence ID" value="NZ_JAACJS010000015.1"/>
</dbReference>
<evidence type="ECO:0000313" key="2">
    <source>
        <dbReference type="EMBL" id="NCI51313.1"/>
    </source>
</evidence>
<dbReference type="InterPro" id="IPR018490">
    <property type="entry name" value="cNMP-bd_dom_sf"/>
</dbReference>
<dbReference type="Pfam" id="PF00027">
    <property type="entry name" value="cNMP_binding"/>
    <property type="match status" value="1"/>
</dbReference>
<comment type="caution">
    <text evidence="2">The sequence shown here is derived from an EMBL/GenBank/DDBJ whole genome shotgun (WGS) entry which is preliminary data.</text>
</comment>
<dbReference type="EMBL" id="JAACJS010000015">
    <property type="protein sequence ID" value="NCI51313.1"/>
    <property type="molecule type" value="Genomic_DNA"/>
</dbReference>
<gene>
    <name evidence="2" type="ORF">GWC95_15400</name>
</gene>
<accession>A0ABW9ZZ51</accession>
<dbReference type="SUPFAM" id="SSF51206">
    <property type="entry name" value="cAMP-binding domain-like"/>
    <property type="match status" value="1"/>
</dbReference>
<reference evidence="2 3" key="1">
    <citation type="submission" date="2020-01" db="EMBL/GenBank/DDBJ databases">
        <title>Genome analysis.</title>
        <authorList>
            <person name="Wu S."/>
            <person name="Wang G."/>
        </authorList>
    </citation>
    <scope>NUCLEOTIDE SEQUENCE [LARGE SCALE GENOMIC DNA]</scope>
    <source>
        <strain evidence="2 3">SYL130</strain>
    </source>
</reference>
<sequence>MIEFFNYLNSIQPLTAEATVAVLKASKTKALYRGQVWLQEGAVCDRLTFVVKGLMKSYFETDTKEVIINFARENEFILSAESYFNAVPSKYIIRAIEQTVVVYIQRSELDYLLHRFADLNKHYLMIAQEQLRALEKHAALLLLPPKERPDALMREHVWMMQGRLTDRSLYGYLGLGCNGLGKWRNEK</sequence>
<keyword evidence="3" id="KW-1185">Reference proteome</keyword>
<name>A0ABW9ZZ51_9BACT</name>
<feature type="domain" description="Cyclic nucleotide-binding" evidence="1">
    <location>
        <begin position="10"/>
        <end position="121"/>
    </location>
</feature>
<evidence type="ECO:0000313" key="3">
    <source>
        <dbReference type="Proteomes" id="UP000753802"/>
    </source>
</evidence>
<evidence type="ECO:0000259" key="1">
    <source>
        <dbReference type="PROSITE" id="PS50042"/>
    </source>
</evidence>